<feature type="compositionally biased region" description="Low complexity" evidence="4">
    <location>
        <begin position="34"/>
        <end position="44"/>
    </location>
</feature>
<sequence length="726" mass="76529">MTTSSDHFSERRRQQLLYALCTWGLAACGGGDGPASASAAQSRARPAEGAGSSDARVASEAGQVVSAFVHPGLLNTADDFARMAAKVAANAAPWADGFAQVRSAVSGMQGWTSNATATITRSSSGSNFGRLATDISRAQACALYWKVTGDTRYADKAAYYMATWSSTLTTLNGNNDVALLALNAYQFANVGETMRTYTGLPDGALANFQKMMSGIFAPVSVQGLYTSLVPHTVYSNWQLASIAALMAIGVLCDDIDMFNKAVEYFRTGAGNGGIRQAVFLLHPGHLGQTQESGRDQGHNTLSVGLMGVICEMAWNQGIDLYGYDNNRVLAGAEYVAMGNRYAAGTTSYPDMPFTTYRNQQVEQTVFSTAGQPSVRNEWSILYHHYVNRKGLAAPNCKAFAESRTETAADNDLPGFGTLAYARDAYTGDVPPSGLTAHVVGGNVILSWWGSARATGYSVQRSLASGSGYATIATVGSGERLTCTDTAAPSGTYYYVVTATTPAGETAASNEVSAITSTSLLVHLPFDEGTGTTAADRSGNANTAQLVNATWGAGRAGGYAASFNGSSSYVALPDGLLSDVGDCTLAVWVYWRGGGSRQSVFYFGSGVQYMAFTPSFNTSSSNNTRFVITLNAIDGADRIETGSALAANAWKHVAITFAADVLTLYIDGAPVGTVASRFHPFRLGTTDKNLLGRSLSFSDRYFNGLLDDFRIYRGALSAGEVARLAAG</sequence>
<dbReference type="Proteomes" id="UP000248856">
    <property type="component" value="Unassembled WGS sequence"/>
</dbReference>
<name>A0A328YSA9_9BURK</name>
<organism evidence="6 7">
    <name type="scientific">Paracidovorax anthurii</name>
    <dbReference type="NCBI Taxonomy" id="78229"/>
    <lineage>
        <taxon>Bacteria</taxon>
        <taxon>Pseudomonadati</taxon>
        <taxon>Pseudomonadota</taxon>
        <taxon>Betaproteobacteria</taxon>
        <taxon>Burkholderiales</taxon>
        <taxon>Comamonadaceae</taxon>
        <taxon>Paracidovorax</taxon>
    </lineage>
</organism>
<evidence type="ECO:0000313" key="7">
    <source>
        <dbReference type="Proteomes" id="UP000248856"/>
    </source>
</evidence>
<dbReference type="InterPro" id="IPR008929">
    <property type="entry name" value="Chondroitin_lyas"/>
</dbReference>
<proteinExistence type="predicted"/>
<dbReference type="InterPro" id="IPR036116">
    <property type="entry name" value="FN3_sf"/>
</dbReference>
<dbReference type="InterPro" id="IPR006558">
    <property type="entry name" value="LamG-like"/>
</dbReference>
<keyword evidence="1" id="KW-0732">Signal</keyword>
<evidence type="ECO:0000256" key="1">
    <source>
        <dbReference type="ARBA" id="ARBA00022729"/>
    </source>
</evidence>
<evidence type="ECO:0000313" key="6">
    <source>
        <dbReference type="EMBL" id="RAR76729.1"/>
    </source>
</evidence>
<dbReference type="InterPro" id="IPR008397">
    <property type="entry name" value="Alginate_lyase_dom"/>
</dbReference>
<keyword evidence="3 6" id="KW-0456">Lyase</keyword>
<dbReference type="GO" id="GO:0016829">
    <property type="term" value="F:lyase activity"/>
    <property type="evidence" value="ECO:0007669"/>
    <property type="project" value="UniProtKB-KW"/>
</dbReference>
<evidence type="ECO:0000259" key="5">
    <source>
        <dbReference type="PROSITE" id="PS50853"/>
    </source>
</evidence>
<dbReference type="Gene3D" id="2.60.120.200">
    <property type="match status" value="1"/>
</dbReference>
<dbReference type="SUPFAM" id="SSF49899">
    <property type="entry name" value="Concanavalin A-like lectins/glucanases"/>
    <property type="match status" value="1"/>
</dbReference>
<dbReference type="AlphaFoldDB" id="A0A328YSA9"/>
<dbReference type="GO" id="GO:0042597">
    <property type="term" value="C:periplasmic space"/>
    <property type="evidence" value="ECO:0007669"/>
    <property type="project" value="InterPro"/>
</dbReference>
<keyword evidence="2" id="KW-1015">Disulfide bond</keyword>
<evidence type="ECO:0000256" key="3">
    <source>
        <dbReference type="ARBA" id="ARBA00023239"/>
    </source>
</evidence>
<dbReference type="SMART" id="SM00560">
    <property type="entry name" value="LamGL"/>
    <property type="match status" value="1"/>
</dbReference>
<protein>
    <submittedName>
        <fullName evidence="6">Alginate lyase</fullName>
    </submittedName>
</protein>
<dbReference type="InterPro" id="IPR013783">
    <property type="entry name" value="Ig-like_fold"/>
</dbReference>
<evidence type="ECO:0000256" key="2">
    <source>
        <dbReference type="ARBA" id="ARBA00023157"/>
    </source>
</evidence>
<dbReference type="InterPro" id="IPR003961">
    <property type="entry name" value="FN3_dom"/>
</dbReference>
<dbReference type="CDD" id="cd00063">
    <property type="entry name" value="FN3"/>
    <property type="match status" value="1"/>
</dbReference>
<keyword evidence="7" id="KW-1185">Reference proteome</keyword>
<feature type="region of interest" description="Disordered" evidence="4">
    <location>
        <begin position="34"/>
        <end position="55"/>
    </location>
</feature>
<dbReference type="RefSeq" id="WP_111880122.1">
    <property type="nucleotide sequence ID" value="NZ_CBCSGC010000051.1"/>
</dbReference>
<dbReference type="EMBL" id="QLTA01000043">
    <property type="protein sequence ID" value="RAR76729.1"/>
    <property type="molecule type" value="Genomic_DNA"/>
</dbReference>
<dbReference type="Pfam" id="PF13385">
    <property type="entry name" value="Laminin_G_3"/>
    <property type="match status" value="1"/>
</dbReference>
<reference evidence="6 7" key="1">
    <citation type="submission" date="2018-06" db="EMBL/GenBank/DDBJ databases">
        <title>Genomic Encyclopedia of Archaeal and Bacterial Type Strains, Phase II (KMG-II): from individual species to whole genera.</title>
        <authorList>
            <person name="Goeker M."/>
        </authorList>
    </citation>
    <scope>NUCLEOTIDE SEQUENCE [LARGE SCALE GENOMIC DNA]</scope>
    <source>
        <strain evidence="6 7">CFPB 3232</strain>
    </source>
</reference>
<feature type="domain" description="Fibronectin type-III" evidence="5">
    <location>
        <begin position="430"/>
        <end position="518"/>
    </location>
</feature>
<comment type="caution">
    <text evidence="6">The sequence shown here is derived from an EMBL/GenBank/DDBJ whole genome shotgun (WGS) entry which is preliminary data.</text>
</comment>
<dbReference type="PROSITE" id="PS50853">
    <property type="entry name" value="FN3"/>
    <property type="match status" value="1"/>
</dbReference>
<gene>
    <name evidence="6" type="ORF">AX018_10435</name>
</gene>
<dbReference type="Gene3D" id="1.50.10.100">
    <property type="entry name" value="Chondroitin AC/alginate lyase"/>
    <property type="match status" value="1"/>
</dbReference>
<dbReference type="InterPro" id="IPR013320">
    <property type="entry name" value="ConA-like_dom_sf"/>
</dbReference>
<accession>A0A328YSA9</accession>
<dbReference type="OrthoDB" id="222550at2"/>
<dbReference type="Gene3D" id="2.60.40.10">
    <property type="entry name" value="Immunoglobulins"/>
    <property type="match status" value="1"/>
</dbReference>
<dbReference type="SUPFAM" id="SSF48230">
    <property type="entry name" value="Chondroitin AC/alginate lyase"/>
    <property type="match status" value="1"/>
</dbReference>
<dbReference type="Pfam" id="PF05426">
    <property type="entry name" value="Alginate_lyase"/>
    <property type="match status" value="1"/>
</dbReference>
<dbReference type="SUPFAM" id="SSF49265">
    <property type="entry name" value="Fibronectin type III"/>
    <property type="match status" value="1"/>
</dbReference>
<evidence type="ECO:0000256" key="4">
    <source>
        <dbReference type="SAM" id="MobiDB-lite"/>
    </source>
</evidence>